<evidence type="ECO:0000313" key="1">
    <source>
        <dbReference type="EMBL" id="PKW29100.1"/>
    </source>
</evidence>
<dbReference type="Proteomes" id="UP000233767">
    <property type="component" value="Unassembled WGS sequence"/>
</dbReference>
<protein>
    <recommendedName>
        <fullName evidence="5">DUF2846 domain-containing protein</fullName>
    </recommendedName>
</protein>
<accession>A0A497V3U1</accession>
<comment type="caution">
    <text evidence="2">The sequence shown here is derived from an EMBL/GenBank/DDBJ whole genome shotgun (WGS) entry which is preliminary data.</text>
</comment>
<proteinExistence type="predicted"/>
<dbReference type="AlphaFoldDB" id="A0A497V3U1"/>
<evidence type="ECO:0008006" key="5">
    <source>
        <dbReference type="Google" id="ProtNLM"/>
    </source>
</evidence>
<dbReference type="EMBL" id="RCCB01000010">
    <property type="protein sequence ID" value="RLJ35398.1"/>
    <property type="molecule type" value="Genomic_DNA"/>
</dbReference>
<dbReference type="Proteomes" id="UP000275027">
    <property type="component" value="Unassembled WGS sequence"/>
</dbReference>
<sequence length="187" mass="21054">MILISILFTGVVFGQSGYLNGKQPFQKPKEGKALVYLIRSGAGALVNFRAYKDDKFLGALVNDDYLIIECEPGEHLFWAVSENRDYVEANLEANKVYVLNIQGQMGAFIASVSLKQLDPNKKSDKKLFARKIRNSWAIVYDESRITEDKSENIEKGLAKYKELKAKESSKIIKLDPAKAFENADKPN</sequence>
<evidence type="ECO:0000313" key="3">
    <source>
        <dbReference type="Proteomes" id="UP000233767"/>
    </source>
</evidence>
<dbReference type="EMBL" id="PJND01000007">
    <property type="protein sequence ID" value="PKW29100.1"/>
    <property type="molecule type" value="Genomic_DNA"/>
</dbReference>
<organism evidence="2 4">
    <name type="scientific">Flavobacterium lindanitolerans</name>
    <dbReference type="NCBI Taxonomy" id="428988"/>
    <lineage>
        <taxon>Bacteria</taxon>
        <taxon>Pseudomonadati</taxon>
        <taxon>Bacteroidota</taxon>
        <taxon>Flavobacteriia</taxon>
        <taxon>Flavobacteriales</taxon>
        <taxon>Flavobacteriaceae</taxon>
        <taxon>Flavobacterium</taxon>
    </lineage>
</organism>
<reference evidence="2 4" key="2">
    <citation type="submission" date="2018-10" db="EMBL/GenBank/DDBJ databases">
        <title>Genomic Encyclopedia of Archaeal and Bacterial Type Strains, Phase II (KMG-II): from individual species to whole genera.</title>
        <authorList>
            <person name="Goeker M."/>
        </authorList>
    </citation>
    <scope>NUCLEOTIDE SEQUENCE [LARGE SCALE GENOMIC DNA]</scope>
    <source>
        <strain evidence="2 4">DSM 21886</strain>
    </source>
</reference>
<name>A0A497V3U1_9FLAO</name>
<evidence type="ECO:0000313" key="2">
    <source>
        <dbReference type="EMBL" id="RLJ35398.1"/>
    </source>
</evidence>
<evidence type="ECO:0000313" key="4">
    <source>
        <dbReference type="Proteomes" id="UP000275027"/>
    </source>
</evidence>
<gene>
    <name evidence="1" type="ORF">B0G92_0729</name>
    <name evidence="2" type="ORF">CLV50_0777</name>
</gene>
<keyword evidence="3" id="KW-1185">Reference proteome</keyword>
<reference evidence="1 3" key="1">
    <citation type="submission" date="2017-12" db="EMBL/GenBank/DDBJ databases">
        <title>Genomic Encyclopedia of Type Strains, Phase III (KMG-III): the genomes of soil and plant-associated and newly described type strains.</title>
        <authorList>
            <person name="Whitman W."/>
        </authorList>
    </citation>
    <scope>NUCLEOTIDE SEQUENCE [LARGE SCALE GENOMIC DNA]</scope>
    <source>
        <strain evidence="1 3">IP-10</strain>
    </source>
</reference>